<dbReference type="PANTHER" id="PTHR10758">
    <property type="entry name" value="26S PROTEASOME NON-ATPASE REGULATORY SUBUNIT 3/COP9 SIGNALOSOME COMPLEX SUBUNIT 3"/>
    <property type="match status" value="1"/>
</dbReference>
<dbReference type="EMBL" id="MDYL01000026">
    <property type="protein sequence ID" value="OQD70138.1"/>
    <property type="molecule type" value="Genomic_DNA"/>
</dbReference>
<comment type="caution">
    <text evidence="3">The sequence shown here is derived from an EMBL/GenBank/DDBJ whole genome shotgun (WGS) entry which is preliminary data.</text>
</comment>
<protein>
    <recommendedName>
        <fullName evidence="2">COP9 signalosome complex subunit 3 N-terminal helical repeats domain-containing protein</fullName>
    </recommendedName>
</protein>
<dbReference type="Pfam" id="PF22788">
    <property type="entry name" value="COP9_hel_rpt"/>
    <property type="match status" value="1"/>
</dbReference>
<dbReference type="AlphaFoldDB" id="A0A1V6NZK4"/>
<dbReference type="STRING" id="69771.A0A1V6NZK4"/>
<dbReference type="GO" id="GO:0006511">
    <property type="term" value="P:ubiquitin-dependent protein catabolic process"/>
    <property type="evidence" value="ECO:0007669"/>
    <property type="project" value="TreeGrafter"/>
</dbReference>
<proteinExistence type="predicted"/>
<dbReference type="OrthoDB" id="29061at2759"/>
<evidence type="ECO:0000259" key="2">
    <source>
        <dbReference type="Pfam" id="PF22788"/>
    </source>
</evidence>
<dbReference type="Proteomes" id="UP000191522">
    <property type="component" value="Unassembled WGS sequence"/>
</dbReference>
<dbReference type="OMA" id="NHYHDLV"/>
<evidence type="ECO:0000256" key="1">
    <source>
        <dbReference type="ARBA" id="ARBA00022490"/>
    </source>
</evidence>
<keyword evidence="1" id="KW-0963">Cytoplasm</keyword>
<evidence type="ECO:0000313" key="4">
    <source>
        <dbReference type="Proteomes" id="UP000191522"/>
    </source>
</evidence>
<evidence type="ECO:0000313" key="3">
    <source>
        <dbReference type="EMBL" id="OQD70138.1"/>
    </source>
</evidence>
<organism evidence="3 4">
    <name type="scientific">Penicillium decumbens</name>
    <dbReference type="NCBI Taxonomy" id="69771"/>
    <lineage>
        <taxon>Eukaryota</taxon>
        <taxon>Fungi</taxon>
        <taxon>Dikarya</taxon>
        <taxon>Ascomycota</taxon>
        <taxon>Pezizomycotina</taxon>
        <taxon>Eurotiomycetes</taxon>
        <taxon>Eurotiomycetidae</taxon>
        <taxon>Eurotiales</taxon>
        <taxon>Aspergillaceae</taxon>
        <taxon>Penicillium</taxon>
    </lineage>
</organism>
<accession>A0A1V6NZK4</accession>
<name>A0A1V6NZK4_PENDC</name>
<dbReference type="InterPro" id="IPR055089">
    <property type="entry name" value="COP9_N"/>
</dbReference>
<feature type="domain" description="COP9 signalosome complex subunit 3 N-terminal helical repeats" evidence="2">
    <location>
        <begin position="49"/>
        <end position="296"/>
    </location>
</feature>
<keyword evidence="4" id="KW-1185">Reference proteome</keyword>
<dbReference type="PANTHER" id="PTHR10758:SF1">
    <property type="entry name" value="COP9 SIGNALOSOME COMPLEX SUBUNIT 3"/>
    <property type="match status" value="1"/>
</dbReference>
<dbReference type="InterPro" id="IPR050756">
    <property type="entry name" value="CSN3"/>
</dbReference>
<gene>
    <name evidence="3" type="ORF">PENDEC_c026G02644</name>
</gene>
<reference evidence="4" key="1">
    <citation type="journal article" date="2017" name="Nat. Microbiol.">
        <title>Global analysis of biosynthetic gene clusters reveals vast potential of secondary metabolite production in Penicillium species.</title>
        <authorList>
            <person name="Nielsen J.C."/>
            <person name="Grijseels S."/>
            <person name="Prigent S."/>
            <person name="Ji B."/>
            <person name="Dainat J."/>
            <person name="Nielsen K.F."/>
            <person name="Frisvad J.C."/>
            <person name="Workman M."/>
            <person name="Nielsen J."/>
        </authorList>
    </citation>
    <scope>NUCLEOTIDE SEQUENCE [LARGE SCALE GENOMIC DNA]</scope>
    <source>
        <strain evidence="4">IBT 11843</strain>
    </source>
</reference>
<sequence>MAAISALASASTKLRNFTSLSNEGYDRQMRDHVAYCRNLLSTKALDSVSRDESVLDKFDPGRDSVAFLFLLRLQIQTLQETSRGALPRDLLPAGGLWSRAVRYLDVFDPVQIRYAGQEFRQLLEFIGQASEATSKPLLATRPIREAMLRLDPSCAVFTSTHLLFVRLCLRAKAYACALPFLDRHVCHFPALSSHASSKFSSVLCARHGSSLTFITSHSGLSSKLTYKDYLQYFLYGGMVYMALKEWRKALHFLGVVISMPTVGSISMVMVEAYKKWVLVGLLANGKLCSPPNVTAPHVVKLYHSLAKPYVSLAQTFERGDMKKLVAEVDTARGIWIMDRNMGLVSQVVDTFSRHALIRLRKTFAALTVAEVLEQAPHLPADPRATESEIASLIMSGAMDATLVHSPSHTSDTMLRLLIKPFSSQMSHESHMQVHFKNEGQLMTALMGSLEETNRAMGLSDEFVDSSSKGQAWTTASEMDQGLGEDLGLDMDEDIMGG</sequence>
<dbReference type="GO" id="GO:0008180">
    <property type="term" value="C:COP9 signalosome"/>
    <property type="evidence" value="ECO:0007669"/>
    <property type="project" value="TreeGrafter"/>
</dbReference>